<reference evidence="2 3" key="1">
    <citation type="submission" date="2024-11" db="EMBL/GenBank/DDBJ databases">
        <authorList>
            <person name="Heng Y.C."/>
            <person name="Lim A.C.H."/>
            <person name="Lee J.K.Y."/>
            <person name="Kittelmann S."/>
        </authorList>
    </citation>
    <scope>NUCLEOTIDE SEQUENCE [LARGE SCALE GENOMIC DNA]</scope>
    <source>
        <strain evidence="2 3">WILCCON 0114</strain>
    </source>
</reference>
<dbReference type="Proteomes" id="UP001623592">
    <property type="component" value="Unassembled WGS sequence"/>
</dbReference>
<protein>
    <submittedName>
        <fullName evidence="2">GNAT family N-acetyltransferase</fullName>
        <ecNumber evidence="2">2.3.-.-</ecNumber>
    </submittedName>
</protein>
<dbReference type="PROSITE" id="PS51186">
    <property type="entry name" value="GNAT"/>
    <property type="match status" value="1"/>
</dbReference>
<evidence type="ECO:0000259" key="1">
    <source>
        <dbReference type="PROSITE" id="PS51186"/>
    </source>
</evidence>
<dbReference type="GO" id="GO:0016746">
    <property type="term" value="F:acyltransferase activity"/>
    <property type="evidence" value="ECO:0007669"/>
    <property type="project" value="UniProtKB-KW"/>
</dbReference>
<evidence type="ECO:0000313" key="3">
    <source>
        <dbReference type="Proteomes" id="UP001623592"/>
    </source>
</evidence>
<proteinExistence type="predicted"/>
<dbReference type="InterPro" id="IPR000182">
    <property type="entry name" value="GNAT_dom"/>
</dbReference>
<dbReference type="RefSeq" id="WP_406789233.1">
    <property type="nucleotide sequence ID" value="NZ_JBJIAA010000018.1"/>
</dbReference>
<dbReference type="EC" id="2.3.-.-" evidence="2"/>
<gene>
    <name evidence="2" type="ORF">ACJDT4_19380</name>
</gene>
<dbReference type="InterPro" id="IPR016181">
    <property type="entry name" value="Acyl_CoA_acyltransferase"/>
</dbReference>
<keyword evidence="2" id="KW-0808">Transferase</keyword>
<keyword evidence="2" id="KW-0012">Acyltransferase</keyword>
<organism evidence="2 3">
    <name type="scientific">Clostridium neuense</name>
    <dbReference type="NCBI Taxonomy" id="1728934"/>
    <lineage>
        <taxon>Bacteria</taxon>
        <taxon>Bacillati</taxon>
        <taxon>Bacillota</taxon>
        <taxon>Clostridia</taxon>
        <taxon>Eubacteriales</taxon>
        <taxon>Clostridiaceae</taxon>
        <taxon>Clostridium</taxon>
    </lineage>
</organism>
<sequence>MIKYVNSIENINEDNIKGFFVGWANPPSSKKHLEILKGSTYFWLAVDEGKGKVVGFITAISDKIVSSYITFLEVLPEYRNIGIGTELFKRMKGTLENYYMIDLICDEKLVGFYRKFDMFKSQGMIIRNLKKQSGE</sequence>
<dbReference type="SUPFAM" id="SSF55729">
    <property type="entry name" value="Acyl-CoA N-acyltransferases (Nat)"/>
    <property type="match status" value="1"/>
</dbReference>
<dbReference type="Gene3D" id="3.40.630.30">
    <property type="match status" value="1"/>
</dbReference>
<dbReference type="CDD" id="cd04301">
    <property type="entry name" value="NAT_SF"/>
    <property type="match status" value="1"/>
</dbReference>
<dbReference type="EMBL" id="JBJIAA010000018">
    <property type="protein sequence ID" value="MFL0252579.1"/>
    <property type="molecule type" value="Genomic_DNA"/>
</dbReference>
<evidence type="ECO:0000313" key="2">
    <source>
        <dbReference type="EMBL" id="MFL0252579.1"/>
    </source>
</evidence>
<dbReference type="Pfam" id="PF13673">
    <property type="entry name" value="Acetyltransf_10"/>
    <property type="match status" value="1"/>
</dbReference>
<keyword evidence="3" id="KW-1185">Reference proteome</keyword>
<feature type="domain" description="N-acetyltransferase" evidence="1">
    <location>
        <begin position="1"/>
        <end position="135"/>
    </location>
</feature>
<accession>A0ABW8TJ28</accession>
<name>A0ABW8TJ28_9CLOT</name>
<comment type="caution">
    <text evidence="2">The sequence shown here is derived from an EMBL/GenBank/DDBJ whole genome shotgun (WGS) entry which is preliminary data.</text>
</comment>